<gene>
    <name evidence="1" type="ORF">L3081_00105</name>
    <name evidence="2" type="ORF">L3081_23850</name>
    <name evidence="3" type="ORF">L3081_24715</name>
</gene>
<evidence type="ECO:0000313" key="2">
    <source>
        <dbReference type="EMBL" id="MCI2285863.1"/>
    </source>
</evidence>
<dbReference type="Proteomes" id="UP001139646">
    <property type="component" value="Unassembled WGS sequence"/>
</dbReference>
<name>A0ABS9WX88_9GAMM</name>
<sequence length="109" mass="11987">MAITEEQYGEITDELDSHEFFNLGDLAGAASNSNLLAELDGLHALSKRALDYSYNKETHGSLEKFLEEVEEMVGGVTGAIEALEKIESVLSKVEEVLSNKLYAEEFEGD</sequence>
<dbReference type="EMBL" id="JAKKSL010000007">
    <property type="protein sequence ID" value="MCI2286029.1"/>
    <property type="molecule type" value="Genomic_DNA"/>
</dbReference>
<evidence type="ECO:0000313" key="3">
    <source>
        <dbReference type="EMBL" id="MCI2286029.1"/>
    </source>
</evidence>
<evidence type="ECO:0000313" key="1">
    <source>
        <dbReference type="EMBL" id="MCI2282087.1"/>
    </source>
</evidence>
<dbReference type="RefSeq" id="WP_182253895.1">
    <property type="nucleotide sequence ID" value="NZ_JAKKSL010000001.1"/>
</dbReference>
<comment type="caution">
    <text evidence="1">The sequence shown here is derived from an EMBL/GenBank/DDBJ whole genome shotgun (WGS) entry which is preliminary data.</text>
</comment>
<protein>
    <submittedName>
        <fullName evidence="1">Uncharacterized protein</fullName>
    </submittedName>
</protein>
<dbReference type="EMBL" id="JAKKSL010000001">
    <property type="protein sequence ID" value="MCI2282087.1"/>
    <property type="molecule type" value="Genomic_DNA"/>
</dbReference>
<keyword evidence="4" id="KW-1185">Reference proteome</keyword>
<evidence type="ECO:0000313" key="4">
    <source>
        <dbReference type="Proteomes" id="UP001139646"/>
    </source>
</evidence>
<proteinExistence type="predicted"/>
<reference evidence="1" key="1">
    <citation type="submission" date="2022-01" db="EMBL/GenBank/DDBJ databases">
        <title>Colwellia maritima, isolated from seawater.</title>
        <authorList>
            <person name="Kristyanto S."/>
            <person name="Jung J."/>
            <person name="Jeon C.O."/>
        </authorList>
    </citation>
    <scope>NUCLEOTIDE SEQUENCE</scope>
    <source>
        <strain evidence="1">MSW7</strain>
    </source>
</reference>
<organism evidence="1 4">
    <name type="scientific">Colwellia maritima</name>
    <dbReference type="NCBI Taxonomy" id="2912588"/>
    <lineage>
        <taxon>Bacteria</taxon>
        <taxon>Pseudomonadati</taxon>
        <taxon>Pseudomonadota</taxon>
        <taxon>Gammaproteobacteria</taxon>
        <taxon>Alteromonadales</taxon>
        <taxon>Colwelliaceae</taxon>
        <taxon>Colwellia</taxon>
    </lineage>
</organism>
<dbReference type="EMBL" id="JAKKSL010000006">
    <property type="protein sequence ID" value="MCI2285863.1"/>
    <property type="molecule type" value="Genomic_DNA"/>
</dbReference>
<accession>A0ABS9WX88</accession>